<dbReference type="InterPro" id="IPR036935">
    <property type="entry name" value="Ribosomal_bL9_N_sf"/>
</dbReference>
<evidence type="ECO:0000259" key="8">
    <source>
        <dbReference type="Pfam" id="PF03948"/>
    </source>
</evidence>
<keyword evidence="9" id="KW-0150">Chloroplast</keyword>
<dbReference type="RefSeq" id="YP_009395040.1">
    <property type="nucleotide sequence ID" value="NC_035275.1"/>
</dbReference>
<dbReference type="InterPro" id="IPR036791">
    <property type="entry name" value="Ribosomal_bL9_C_sf"/>
</dbReference>
<evidence type="ECO:0000256" key="4">
    <source>
        <dbReference type="ARBA" id="ARBA00022980"/>
    </source>
</evidence>
<proteinExistence type="inferred from homology"/>
<dbReference type="InterPro" id="IPR000244">
    <property type="entry name" value="Ribosomal_bL9"/>
</dbReference>
<dbReference type="GO" id="GO:0005840">
    <property type="term" value="C:ribosome"/>
    <property type="evidence" value="ECO:0007669"/>
    <property type="project" value="UniProtKB-KW"/>
</dbReference>
<keyword evidence="5" id="KW-0687">Ribonucleoprotein</keyword>
<dbReference type="GO" id="GO:0019843">
    <property type="term" value="F:rRNA binding"/>
    <property type="evidence" value="ECO:0007669"/>
    <property type="project" value="UniProtKB-KW"/>
</dbReference>
<evidence type="ECO:0000256" key="3">
    <source>
        <dbReference type="ARBA" id="ARBA00022884"/>
    </source>
</evidence>
<organism evidence="9">
    <name type="scientific">Polysiphonia urceolata</name>
    <name type="common">Red alga</name>
    <name type="synonym">Conferva urceolata</name>
    <dbReference type="NCBI Taxonomy" id="173545"/>
    <lineage>
        <taxon>Eukaryota</taxon>
        <taxon>Rhodophyta</taxon>
        <taxon>Florideophyceae</taxon>
        <taxon>Rhodymeniophycidae</taxon>
        <taxon>Ceramiales</taxon>
        <taxon>Rhodomelaceae</taxon>
        <taxon>Polysiphonioideae</taxon>
        <taxon>Polysiphonia</taxon>
    </lineage>
</organism>
<dbReference type="GeneID" id="33356998"/>
<dbReference type="EMBL" id="MF101428">
    <property type="protein sequence ID" value="ARW63602.1"/>
    <property type="molecule type" value="Genomic_DNA"/>
</dbReference>
<evidence type="ECO:0000256" key="2">
    <source>
        <dbReference type="ARBA" id="ARBA00022730"/>
    </source>
</evidence>
<dbReference type="GO" id="GO:0006412">
    <property type="term" value="P:translation"/>
    <property type="evidence" value="ECO:0007669"/>
    <property type="project" value="InterPro"/>
</dbReference>
<dbReference type="SUPFAM" id="SSF55653">
    <property type="entry name" value="Ribosomal protein L9 C-domain"/>
    <property type="match status" value="1"/>
</dbReference>
<reference evidence="9" key="1">
    <citation type="journal article" date="2017" name="J. Phycol.">
        <title>Analysis of chloroplast genomes and a supermatrix inform reclassification of the Rhodomelaceae (Rhodophyta).</title>
        <authorList>
            <person name="Diaz-Tapia P."/>
            <person name="Maggs C.A."/>
            <person name="West J.A."/>
            <person name="Verbruggen H."/>
        </authorList>
    </citation>
    <scope>NUCLEOTIDE SEQUENCE</scope>
    <source>
        <strain evidence="9">PD550</strain>
    </source>
</reference>
<dbReference type="Gene3D" id="3.10.430.100">
    <property type="entry name" value="Ribosomal protein L9, C-terminal domain"/>
    <property type="match status" value="1"/>
</dbReference>
<dbReference type="Pfam" id="PF03948">
    <property type="entry name" value="Ribosomal_L9_C"/>
    <property type="match status" value="1"/>
</dbReference>
<protein>
    <recommendedName>
        <fullName evidence="6">50S ribosomal protein L9, chloroplastic</fullName>
    </recommendedName>
</protein>
<keyword evidence="3" id="KW-0694">RNA-binding</keyword>
<evidence type="ECO:0000259" key="7">
    <source>
        <dbReference type="Pfam" id="PF01281"/>
    </source>
</evidence>
<dbReference type="AlphaFoldDB" id="A0A1Z1MCK1"/>
<dbReference type="InterPro" id="IPR020070">
    <property type="entry name" value="Ribosomal_bL9_N"/>
</dbReference>
<dbReference type="InterPro" id="IPR020069">
    <property type="entry name" value="Ribosomal_bL9_C"/>
</dbReference>
<dbReference type="Gene3D" id="3.40.5.10">
    <property type="entry name" value="Ribosomal protein L9, N-terminal domain"/>
    <property type="match status" value="1"/>
</dbReference>
<accession>A0A1Z1MCK1</accession>
<sequence length="154" mass="17781">MKKKINLIVTKDNLHNLTKGSLINVSRGYAFNYLIPNQIAEIASQGKIKHIQMFQEINKKKKEERNINEALLEKNIKKIKKISIYKKKGENNLIFGSVTEKDIIKWITKYTNLKINKTQIKIIEAKSIGTSYIEINVNTKINTQIALELIPMNI</sequence>
<comment type="similarity">
    <text evidence="1">Belongs to the bacterial ribosomal protein bL9 family.</text>
</comment>
<name>A0A1Z1MCK1_POLUR</name>
<keyword evidence="4 9" id="KW-0689">Ribosomal protein</keyword>
<feature type="domain" description="Large ribosomal subunit protein bL9 C-terminal" evidence="8">
    <location>
        <begin position="74"/>
        <end position="148"/>
    </location>
</feature>
<keyword evidence="9" id="KW-0934">Plastid</keyword>
<evidence type="ECO:0000256" key="1">
    <source>
        <dbReference type="ARBA" id="ARBA00010605"/>
    </source>
</evidence>
<evidence type="ECO:0000256" key="5">
    <source>
        <dbReference type="ARBA" id="ARBA00023274"/>
    </source>
</evidence>
<dbReference type="NCBIfam" id="TIGR00158">
    <property type="entry name" value="L9"/>
    <property type="match status" value="1"/>
</dbReference>
<keyword evidence="2" id="KW-0699">rRNA-binding</keyword>
<dbReference type="Pfam" id="PF01281">
    <property type="entry name" value="Ribosomal_L9_N"/>
    <property type="match status" value="1"/>
</dbReference>
<dbReference type="GO" id="GO:0003735">
    <property type="term" value="F:structural constituent of ribosome"/>
    <property type="evidence" value="ECO:0007669"/>
    <property type="project" value="InterPro"/>
</dbReference>
<dbReference type="InterPro" id="IPR020594">
    <property type="entry name" value="Ribosomal_bL9_bac/chp"/>
</dbReference>
<dbReference type="SUPFAM" id="SSF55658">
    <property type="entry name" value="L9 N-domain-like"/>
    <property type="match status" value="1"/>
</dbReference>
<dbReference type="GO" id="GO:1990904">
    <property type="term" value="C:ribonucleoprotein complex"/>
    <property type="evidence" value="ECO:0007669"/>
    <property type="project" value="UniProtKB-KW"/>
</dbReference>
<geneLocation type="chloroplast" evidence="9"/>
<gene>
    <name evidence="9" type="primary">rpl9</name>
</gene>
<feature type="domain" description="Ribosomal protein L9" evidence="7">
    <location>
        <begin position="12"/>
        <end position="51"/>
    </location>
</feature>
<evidence type="ECO:0000313" key="9">
    <source>
        <dbReference type="EMBL" id="ARW63602.1"/>
    </source>
</evidence>
<dbReference type="InterPro" id="IPR009027">
    <property type="entry name" value="Ribosomal_bL9/RNase_H1_N"/>
</dbReference>
<evidence type="ECO:0000256" key="6">
    <source>
        <dbReference type="ARBA" id="ARBA00035427"/>
    </source>
</evidence>
<dbReference type="PANTHER" id="PTHR21368">
    <property type="entry name" value="50S RIBOSOMAL PROTEIN L9"/>
    <property type="match status" value="1"/>
</dbReference>